<dbReference type="PANTHER" id="PTHR24373">
    <property type="entry name" value="SLIT RELATED LEUCINE-RICH REPEAT NEURONAL PROTEIN"/>
    <property type="match status" value="1"/>
</dbReference>
<dbReference type="OrthoDB" id="433501at2759"/>
<keyword evidence="5" id="KW-1185">Reference proteome</keyword>
<dbReference type="Gene3D" id="3.80.10.10">
    <property type="entry name" value="Ribonuclease Inhibitor"/>
    <property type="match status" value="1"/>
</dbReference>
<dbReference type="EMBL" id="KB095905">
    <property type="protein sequence ID" value="ESO10110.1"/>
    <property type="molecule type" value="Genomic_DNA"/>
</dbReference>
<name>T1F007_HELRO</name>
<dbReference type="GeneID" id="20202157"/>
<dbReference type="Pfam" id="PF13855">
    <property type="entry name" value="LRR_8"/>
    <property type="match status" value="1"/>
</dbReference>
<dbReference type="InterPro" id="IPR050328">
    <property type="entry name" value="Dev_Immune_Receptor"/>
</dbReference>
<reference evidence="5" key="1">
    <citation type="submission" date="2012-12" db="EMBL/GenBank/DDBJ databases">
        <authorList>
            <person name="Hellsten U."/>
            <person name="Grimwood J."/>
            <person name="Chapman J.A."/>
            <person name="Shapiro H."/>
            <person name="Aerts A."/>
            <person name="Otillar R.P."/>
            <person name="Terry A.Y."/>
            <person name="Boore J.L."/>
            <person name="Simakov O."/>
            <person name="Marletaz F."/>
            <person name="Cho S.-J."/>
            <person name="Edsinger-Gonzales E."/>
            <person name="Havlak P."/>
            <person name="Kuo D.-H."/>
            <person name="Larsson T."/>
            <person name="Lv J."/>
            <person name="Arendt D."/>
            <person name="Savage R."/>
            <person name="Osoegawa K."/>
            <person name="de Jong P."/>
            <person name="Lindberg D.R."/>
            <person name="Seaver E.C."/>
            <person name="Weisblat D.A."/>
            <person name="Putnam N.H."/>
            <person name="Grigoriev I.V."/>
            <person name="Rokhsar D.S."/>
        </authorList>
    </citation>
    <scope>NUCLEOTIDE SEQUENCE</scope>
</reference>
<proteinExistence type="predicted"/>
<dbReference type="CTD" id="20202157"/>
<dbReference type="STRING" id="6412.T1F007"/>
<dbReference type="EnsemblMetazoa" id="HelroT167969">
    <property type="protein sequence ID" value="HelroP167969"/>
    <property type="gene ID" value="HelroG167969"/>
</dbReference>
<dbReference type="InterPro" id="IPR032675">
    <property type="entry name" value="LRR_dom_sf"/>
</dbReference>
<evidence type="ECO:0000256" key="1">
    <source>
        <dbReference type="ARBA" id="ARBA00022729"/>
    </source>
</evidence>
<accession>T1F007</accession>
<dbReference type="InParanoid" id="T1F007"/>
<reference evidence="3 5" key="2">
    <citation type="journal article" date="2013" name="Nature">
        <title>Insights into bilaterian evolution from three spiralian genomes.</title>
        <authorList>
            <person name="Simakov O."/>
            <person name="Marletaz F."/>
            <person name="Cho S.J."/>
            <person name="Edsinger-Gonzales E."/>
            <person name="Havlak P."/>
            <person name="Hellsten U."/>
            <person name="Kuo D.H."/>
            <person name="Larsson T."/>
            <person name="Lv J."/>
            <person name="Arendt D."/>
            <person name="Savage R."/>
            <person name="Osoegawa K."/>
            <person name="de Jong P."/>
            <person name="Grimwood J."/>
            <person name="Chapman J.A."/>
            <person name="Shapiro H."/>
            <person name="Aerts A."/>
            <person name="Otillar R.P."/>
            <person name="Terry A.Y."/>
            <person name="Boore J.L."/>
            <person name="Grigoriev I.V."/>
            <person name="Lindberg D.R."/>
            <person name="Seaver E.C."/>
            <person name="Weisblat D.A."/>
            <person name="Putnam N.H."/>
            <person name="Rokhsar D.S."/>
        </authorList>
    </citation>
    <scope>NUCLEOTIDE SEQUENCE</scope>
</reference>
<sequence length="462" mass="53949">MSSCSSCSDSKVTYTVTQLLNKLIKNLCLYDFPCGYGNWVIHCNEKSVDFHNKETAGCYEKVDDLYDFVKFPRSPWCTYCEWSEDAYYLKQLAVLRPALINENFIKCYFKTLILRDKKIFEIDPDFVRFKNLKKLILSANIISKLDPKCFNRKIQHLECYGNEISNIEDFSKHPPALFYLGLGHNKISTIKDCFNAQSWPCLTSLDLCLNDLTNLPDLCNQLSSLSDPDFKRSEINLFISHINGLPPSTNYFESTDEILQRQFRVEYKFLKGVSRKQTTEQQNDFFKDYQFNAKTESDEITIDTYKTKLHDWAEIVQLRELRKFFYHDLRELKKFLCGHLEIYIMEKKTLLKAKELQIESISIKTDYELVQGFVVPLTSLLMGQRQLNLLITKNMRVKTKPAVQAGELKSSEEAKKSRQNKKKKSRTELKDDSNTDVLSPTKDEFVDQTLELELSIQIADNY</sequence>
<dbReference type="HOGENOM" id="CLU_592226_0_0_1"/>
<dbReference type="eggNOG" id="KOG0531">
    <property type="taxonomic scope" value="Eukaryota"/>
</dbReference>
<dbReference type="EMBL" id="AMQM01002876">
    <property type="status" value="NOT_ANNOTATED_CDS"/>
    <property type="molecule type" value="Genomic_DNA"/>
</dbReference>
<evidence type="ECO:0000313" key="4">
    <source>
        <dbReference type="EnsemblMetazoa" id="HelroP167969"/>
    </source>
</evidence>
<dbReference type="RefSeq" id="XP_009011924.1">
    <property type="nucleotide sequence ID" value="XM_009013676.1"/>
</dbReference>
<dbReference type="Proteomes" id="UP000015101">
    <property type="component" value="Unassembled WGS sequence"/>
</dbReference>
<dbReference type="PROSITE" id="PS51450">
    <property type="entry name" value="LRR"/>
    <property type="match status" value="1"/>
</dbReference>
<protein>
    <submittedName>
        <fullName evidence="3 4">Uncharacterized protein</fullName>
    </submittedName>
</protein>
<keyword evidence="1" id="KW-0732">Signal</keyword>
<reference evidence="4" key="3">
    <citation type="submission" date="2015-06" db="UniProtKB">
        <authorList>
            <consortium name="EnsemblMetazoa"/>
        </authorList>
    </citation>
    <scope>IDENTIFICATION</scope>
</reference>
<dbReference type="AlphaFoldDB" id="T1F007"/>
<dbReference type="PANTHER" id="PTHR24373:SF275">
    <property type="entry name" value="TIR DOMAIN-CONTAINING PROTEIN"/>
    <property type="match status" value="1"/>
</dbReference>
<dbReference type="InterPro" id="IPR001611">
    <property type="entry name" value="Leu-rich_rpt"/>
</dbReference>
<evidence type="ECO:0000313" key="5">
    <source>
        <dbReference type="Proteomes" id="UP000015101"/>
    </source>
</evidence>
<feature type="region of interest" description="Disordered" evidence="2">
    <location>
        <begin position="402"/>
        <end position="440"/>
    </location>
</feature>
<dbReference type="SUPFAM" id="SSF52075">
    <property type="entry name" value="Outer arm dynein light chain 1"/>
    <property type="match status" value="1"/>
</dbReference>
<organism evidence="4 5">
    <name type="scientific">Helobdella robusta</name>
    <name type="common">Californian leech</name>
    <dbReference type="NCBI Taxonomy" id="6412"/>
    <lineage>
        <taxon>Eukaryota</taxon>
        <taxon>Metazoa</taxon>
        <taxon>Spiralia</taxon>
        <taxon>Lophotrochozoa</taxon>
        <taxon>Annelida</taxon>
        <taxon>Clitellata</taxon>
        <taxon>Hirudinea</taxon>
        <taxon>Rhynchobdellida</taxon>
        <taxon>Glossiphoniidae</taxon>
        <taxon>Helobdella</taxon>
    </lineage>
</organism>
<evidence type="ECO:0000313" key="3">
    <source>
        <dbReference type="EMBL" id="ESO10110.1"/>
    </source>
</evidence>
<dbReference type="KEGG" id="hro:HELRODRAFT_167969"/>
<gene>
    <name evidence="4" type="primary">20202157</name>
    <name evidence="3" type="ORF">HELRODRAFT_167969</name>
</gene>
<evidence type="ECO:0000256" key="2">
    <source>
        <dbReference type="SAM" id="MobiDB-lite"/>
    </source>
</evidence>